<keyword evidence="1" id="KW-0812">Transmembrane</keyword>
<evidence type="ECO:0000313" key="3">
    <source>
        <dbReference type="Proteomes" id="UP000252004"/>
    </source>
</evidence>
<dbReference type="AlphaFoldDB" id="A0A344TX76"/>
<evidence type="ECO:0000313" key="2">
    <source>
        <dbReference type="EMBL" id="AXE23247.1"/>
    </source>
</evidence>
<dbReference type="Proteomes" id="UP000252004">
    <property type="component" value="Chromosome"/>
</dbReference>
<feature type="transmembrane region" description="Helical" evidence="1">
    <location>
        <begin position="62"/>
        <end position="81"/>
    </location>
</feature>
<evidence type="ECO:0008006" key="4">
    <source>
        <dbReference type="Google" id="ProtNLM"/>
    </source>
</evidence>
<dbReference type="RefSeq" id="WP_114054429.1">
    <property type="nucleotide sequence ID" value="NZ_CP030862.1"/>
</dbReference>
<sequence length="190" mass="20459">MRIPAAGRLWLPPERYMEPVTVDLVPQENVHQRAELVDLAYASSVNRLTEQRARLEGIRTRAAALLTVASLVVTFATDAGLFGTKGGGPGLDLGYLVALMLIFLLVGICAVCVLQPTPPSWQHGPPAVALLDDFPAHLSDTAVKAAAAEFMTEAADTYNATHLDFCSWWYRRGSLLLGVELLVLVAGSAF</sequence>
<dbReference type="KEGG" id="sgz:C0216_07070"/>
<proteinExistence type="predicted"/>
<reference evidence="2 3" key="1">
    <citation type="submission" date="2018-01" db="EMBL/GenBank/DDBJ databases">
        <title>Draft genome Sequence of streptomyces globosus LZH-48.</title>
        <authorList>
            <person name="Ran K."/>
            <person name="Li Z."/>
            <person name="Wei S."/>
            <person name="Dong R."/>
        </authorList>
    </citation>
    <scope>NUCLEOTIDE SEQUENCE [LARGE SCALE GENOMIC DNA]</scope>
    <source>
        <strain evidence="2 3">LZH-48</strain>
    </source>
</reference>
<evidence type="ECO:0000256" key="1">
    <source>
        <dbReference type="SAM" id="Phobius"/>
    </source>
</evidence>
<organism evidence="2 3">
    <name type="scientific">Streptomyces globosus</name>
    <dbReference type="NCBI Taxonomy" id="68209"/>
    <lineage>
        <taxon>Bacteria</taxon>
        <taxon>Bacillati</taxon>
        <taxon>Actinomycetota</taxon>
        <taxon>Actinomycetes</taxon>
        <taxon>Kitasatosporales</taxon>
        <taxon>Streptomycetaceae</taxon>
        <taxon>Streptomyces</taxon>
    </lineage>
</organism>
<accession>A0A344TX76</accession>
<protein>
    <recommendedName>
        <fullName evidence="4">Integral membrane plasmid transfer protein</fullName>
    </recommendedName>
</protein>
<keyword evidence="1" id="KW-0472">Membrane</keyword>
<dbReference type="EMBL" id="CP030862">
    <property type="protein sequence ID" value="AXE23247.1"/>
    <property type="molecule type" value="Genomic_DNA"/>
</dbReference>
<keyword evidence="3" id="KW-1185">Reference proteome</keyword>
<name>A0A344TX76_9ACTN</name>
<gene>
    <name evidence="2" type="ORF">C0216_07070</name>
</gene>
<feature type="transmembrane region" description="Helical" evidence="1">
    <location>
        <begin position="93"/>
        <end position="114"/>
    </location>
</feature>
<keyword evidence="1" id="KW-1133">Transmembrane helix</keyword>